<name>A0A1M6R6G6_REIAG</name>
<gene>
    <name evidence="1" type="ORF">SAMN04488028_10455</name>
</gene>
<evidence type="ECO:0000313" key="1">
    <source>
        <dbReference type="EMBL" id="SHK28044.1"/>
    </source>
</evidence>
<dbReference type="Pfam" id="PF16271">
    <property type="entry name" value="DUF4924"/>
    <property type="match status" value="1"/>
</dbReference>
<sequence length="170" mass="20018">MDQNKNITEYIIEIYRKEDLMRAYKFDLEKFGTQVINFFPITPKEKLAEVNYYEAFMKKMTEQGIQESGHLAEVNEIVAQLDQLHEELKSSDENYNHVYLKAKPYINENMQVANGTITSEVQLCLNGIYGFLLLKIEERPIKPEEQTMIDQFGNLLSLLSYKYNERKVMN</sequence>
<evidence type="ECO:0008006" key="3">
    <source>
        <dbReference type="Google" id="ProtNLM"/>
    </source>
</evidence>
<dbReference type="InterPro" id="IPR032574">
    <property type="entry name" value="DUF4924"/>
</dbReference>
<dbReference type="AlphaFoldDB" id="A0A1M6R6G6"/>
<reference evidence="2" key="1">
    <citation type="submission" date="2016-11" db="EMBL/GenBank/DDBJ databases">
        <authorList>
            <person name="Varghese N."/>
            <person name="Submissions S."/>
        </authorList>
    </citation>
    <scope>NUCLEOTIDE SEQUENCE [LARGE SCALE GENOMIC DNA]</scope>
    <source>
        <strain evidence="2">DSM 26134</strain>
    </source>
</reference>
<keyword evidence="2" id="KW-1185">Reference proteome</keyword>
<accession>A0A1M6R6G6</accession>
<dbReference type="Proteomes" id="UP000184474">
    <property type="component" value="Unassembled WGS sequence"/>
</dbReference>
<dbReference type="STRING" id="156994.SAMN04488028_10455"/>
<protein>
    <recommendedName>
        <fullName evidence="3">DUF4924 domain-containing protein</fullName>
    </recommendedName>
</protein>
<dbReference type="EMBL" id="FRAA01000004">
    <property type="protein sequence ID" value="SHK28044.1"/>
    <property type="molecule type" value="Genomic_DNA"/>
</dbReference>
<evidence type="ECO:0000313" key="2">
    <source>
        <dbReference type="Proteomes" id="UP000184474"/>
    </source>
</evidence>
<proteinExistence type="predicted"/>
<organism evidence="1 2">
    <name type="scientific">Reichenbachiella agariperforans</name>
    <dbReference type="NCBI Taxonomy" id="156994"/>
    <lineage>
        <taxon>Bacteria</taxon>
        <taxon>Pseudomonadati</taxon>
        <taxon>Bacteroidota</taxon>
        <taxon>Cytophagia</taxon>
        <taxon>Cytophagales</taxon>
        <taxon>Reichenbachiellaceae</taxon>
        <taxon>Reichenbachiella</taxon>
    </lineage>
</organism>